<evidence type="ECO:0000256" key="2">
    <source>
        <dbReference type="ARBA" id="ARBA00022475"/>
    </source>
</evidence>
<dbReference type="InterPro" id="IPR023695">
    <property type="entry name" value="Thiosulf_sulfurTrfase"/>
</dbReference>
<evidence type="ECO:0000256" key="3">
    <source>
        <dbReference type="ARBA" id="ARBA00022692"/>
    </source>
</evidence>
<feature type="transmembrane region" description="Helical" evidence="6">
    <location>
        <begin position="143"/>
        <end position="168"/>
    </location>
</feature>
<dbReference type="Pfam" id="PF00581">
    <property type="entry name" value="Rhodanese"/>
    <property type="match status" value="1"/>
</dbReference>
<evidence type="ECO:0000313" key="9">
    <source>
        <dbReference type="Proteomes" id="UP000562492"/>
    </source>
</evidence>
<reference evidence="8 9" key="1">
    <citation type="submission" date="2020-08" db="EMBL/GenBank/DDBJ databases">
        <title>Functional genomics of gut bacteria from endangered species of beetles.</title>
        <authorList>
            <person name="Carlos-Shanley C."/>
        </authorList>
    </citation>
    <scope>NUCLEOTIDE SEQUENCE [LARGE SCALE GENOMIC DNA]</scope>
    <source>
        <strain evidence="8 9">S00124</strain>
    </source>
</reference>
<sequence>MDFIIVLIREYGVGIVFLNVLIEQLGAPIPAYPVLMVTAAIHGGALADQLQLVAVAVFAALVADYIWFVLGRRYGRRVLSRICRISLSPDSCVQNTESVYGRWGAKSLLVAKFVPGFASIASALAGAVGTTPGRFVLFDGLGALLWVGSAVFLGGLFSSTVADLLAVLAQLGQWGLLLLALAFTVFIARRWWSRRQVIRSLRMERLTVAELSDMLQGGEQPVILDVRPSMAFDASHIPGAHSYDPLHKGAVLPAIDPQAQVVVYCACPNEVSAARVAQLLRKAGIPRVRPLLGGIDAWVDAGYGVHGAAATRQAAPSA</sequence>
<keyword evidence="2" id="KW-1003">Cell membrane</keyword>
<organism evidence="8 9">
    <name type="scientific">Comamonas odontotermitis</name>
    <dbReference type="NCBI Taxonomy" id="379895"/>
    <lineage>
        <taxon>Bacteria</taxon>
        <taxon>Pseudomonadati</taxon>
        <taxon>Pseudomonadota</taxon>
        <taxon>Betaproteobacteria</taxon>
        <taxon>Burkholderiales</taxon>
        <taxon>Comamonadaceae</taxon>
        <taxon>Comamonas</taxon>
    </lineage>
</organism>
<dbReference type="InterPro" id="IPR051311">
    <property type="entry name" value="DedA_domain"/>
</dbReference>
<evidence type="ECO:0000256" key="6">
    <source>
        <dbReference type="SAM" id="Phobius"/>
    </source>
</evidence>
<dbReference type="EMBL" id="JACHKZ010000009">
    <property type="protein sequence ID" value="MBB6577761.1"/>
    <property type="molecule type" value="Genomic_DNA"/>
</dbReference>
<keyword evidence="5 6" id="KW-0472">Membrane</keyword>
<protein>
    <submittedName>
        <fullName evidence="8">Membrane protein DedA with SNARE-associated domain/rhodanese-related sulfurtransferase</fullName>
    </submittedName>
</protein>
<dbReference type="SMART" id="SM00450">
    <property type="entry name" value="RHOD"/>
    <property type="match status" value="1"/>
</dbReference>
<dbReference type="Pfam" id="PF09335">
    <property type="entry name" value="VTT_dom"/>
    <property type="match status" value="1"/>
</dbReference>
<dbReference type="RefSeq" id="WP_184707540.1">
    <property type="nucleotide sequence ID" value="NZ_JACHKZ010000009.1"/>
</dbReference>
<dbReference type="InterPro" id="IPR001763">
    <property type="entry name" value="Rhodanese-like_dom"/>
</dbReference>
<feature type="transmembrane region" description="Helical" evidence="6">
    <location>
        <begin position="12"/>
        <end position="32"/>
    </location>
</feature>
<comment type="caution">
    <text evidence="8">The sequence shown here is derived from an EMBL/GenBank/DDBJ whole genome shotgun (WGS) entry which is preliminary data.</text>
</comment>
<dbReference type="PANTHER" id="PTHR42709:SF6">
    <property type="entry name" value="UNDECAPRENYL PHOSPHATE TRANSPORTER A"/>
    <property type="match status" value="1"/>
</dbReference>
<evidence type="ECO:0000256" key="5">
    <source>
        <dbReference type="ARBA" id="ARBA00023136"/>
    </source>
</evidence>
<feature type="transmembrane region" description="Helical" evidence="6">
    <location>
        <begin position="52"/>
        <end position="71"/>
    </location>
</feature>
<evidence type="ECO:0000256" key="1">
    <source>
        <dbReference type="ARBA" id="ARBA00004651"/>
    </source>
</evidence>
<dbReference type="CDD" id="cd01444">
    <property type="entry name" value="GlpE_ST"/>
    <property type="match status" value="1"/>
</dbReference>
<feature type="transmembrane region" description="Helical" evidence="6">
    <location>
        <begin position="174"/>
        <end position="192"/>
    </location>
</feature>
<evidence type="ECO:0000313" key="8">
    <source>
        <dbReference type="EMBL" id="MBB6577761.1"/>
    </source>
</evidence>
<dbReference type="SUPFAM" id="SSF52821">
    <property type="entry name" value="Rhodanese/Cell cycle control phosphatase"/>
    <property type="match status" value="1"/>
</dbReference>
<feature type="domain" description="Rhodanese" evidence="7">
    <location>
        <begin position="217"/>
        <end position="307"/>
    </location>
</feature>
<gene>
    <name evidence="8" type="ORF">HNP33_001819</name>
</gene>
<dbReference type="PANTHER" id="PTHR42709">
    <property type="entry name" value="ALKALINE PHOSPHATASE LIKE PROTEIN"/>
    <property type="match status" value="1"/>
</dbReference>
<dbReference type="PROSITE" id="PS50206">
    <property type="entry name" value="RHODANESE_3"/>
    <property type="match status" value="1"/>
</dbReference>
<keyword evidence="3 6" id="KW-0812">Transmembrane</keyword>
<name>A0ABR6RF19_9BURK</name>
<dbReference type="Proteomes" id="UP000562492">
    <property type="component" value="Unassembled WGS sequence"/>
</dbReference>
<proteinExistence type="predicted"/>
<dbReference type="InterPro" id="IPR032816">
    <property type="entry name" value="VTT_dom"/>
</dbReference>
<accession>A0ABR6RF19</accession>
<keyword evidence="4 6" id="KW-1133">Transmembrane helix</keyword>
<evidence type="ECO:0000259" key="7">
    <source>
        <dbReference type="PROSITE" id="PS50206"/>
    </source>
</evidence>
<evidence type="ECO:0000256" key="4">
    <source>
        <dbReference type="ARBA" id="ARBA00022989"/>
    </source>
</evidence>
<comment type="subcellular location">
    <subcellularLocation>
        <location evidence="1">Cell membrane</location>
        <topology evidence="1">Multi-pass membrane protein</topology>
    </subcellularLocation>
</comment>
<dbReference type="Gene3D" id="3.40.250.10">
    <property type="entry name" value="Rhodanese-like domain"/>
    <property type="match status" value="1"/>
</dbReference>
<dbReference type="InterPro" id="IPR036873">
    <property type="entry name" value="Rhodanese-like_dom_sf"/>
</dbReference>
<keyword evidence="9" id="KW-1185">Reference proteome</keyword>